<feature type="domain" description="C2H2-type" evidence="14">
    <location>
        <begin position="163"/>
        <end position="194"/>
    </location>
</feature>
<comment type="subcellular location">
    <subcellularLocation>
        <location evidence="2">Cytoplasm</location>
        <location evidence="2">Cytoskeleton</location>
        <location evidence="2">Cilium basal body</location>
    </subcellularLocation>
    <subcellularLocation>
        <location evidence="1">Cytoplasm</location>
        <location evidence="1">Cytoskeleton</location>
        <location evidence="1">Microtubule organizing center</location>
        <location evidence="1">Centrosome</location>
        <location evidence="1">Centriole</location>
    </subcellularLocation>
</comment>
<sequence length="747" mass="83855">MQSPATTAAVLSGPLLGAHPLPAFKFQPRCQSMDWMRISALDVDRVAREMDVAALQENITSITFCNLDKEVCHRCRQPVDPALLKVLRLAQLSIEYLLHCQDSLSASVAELEAQLLASLGQQERSQQELARQADELKGVRQESHRRRKMIITLQQLLLQMDAYSCHMCHLCHKMFMNATYLQSHIQRRHSGMVEGGWPTTLCTVPTEKQKKQEQPVEEVLEELRAKLKWTEGKLEAQREAKRQQQFQKLQALQSHNVGKSNLGSLQSDESEQRLGQAQELQALKERMEIQETEWKRKMKAIREEHAAQKRELKEHYEKLLASLSENQKKAQAQHQMSALQPQLQEQATLIASQEKMIQTMSLRKAKRIHMVSKAVDTEEDSSKEELQGMQRRSEKNRLSWESLGGGAPRKDQRALLAQPGCDVRIPERPTELRDSCSGQQKVPAAPRQKSILQKQLSPVLEDTLQEKLETMGIKRDAKGIPAQTFRHVDSLLQTQRKQKVGKFSEFLNLRKKLIQKATSRLKERQRNEAPVSQPDSEAPVKSQESPLVTKKAQPEVSTLRVASKPAEPPVTPPGRPTPAPRSRPSGTLAAPGSRLSSTPPFSSEEDSEGDSRPRGSLPPPRHPSRMRPWPQDDWDWSDTETSKGSTHSSGTLVQSLVKNLEKQLEAPAKKPAGGVSLFLMPGAGPQRDAAPGGKPQLSEDDSDLEISSLEDLPQDLNQREKPKPLSKLPEEFGASSWSPGQPRVPGW</sequence>
<dbReference type="PROSITE" id="PS50157">
    <property type="entry name" value="ZINC_FINGER_C2H2_2"/>
    <property type="match status" value="1"/>
</dbReference>
<dbReference type="Pfam" id="PF13815">
    <property type="entry name" value="Dzip-like_N"/>
    <property type="match status" value="1"/>
</dbReference>
<accession>A0A8B8TPG1</accession>
<dbReference type="Pfam" id="PF25977">
    <property type="entry name" value="DZIP1"/>
    <property type="match status" value="1"/>
</dbReference>
<evidence type="ECO:0000256" key="4">
    <source>
        <dbReference type="ARBA" id="ARBA00022490"/>
    </source>
</evidence>
<dbReference type="Proteomes" id="UP000694856">
    <property type="component" value="Chromosome 1"/>
</dbReference>
<evidence type="ECO:0000256" key="13">
    <source>
        <dbReference type="SAM" id="MobiDB-lite"/>
    </source>
</evidence>
<dbReference type="GO" id="GO:0008270">
    <property type="term" value="F:zinc ion binding"/>
    <property type="evidence" value="ECO:0007669"/>
    <property type="project" value="UniProtKB-KW"/>
</dbReference>
<dbReference type="GO" id="GO:0005814">
    <property type="term" value="C:centriole"/>
    <property type="evidence" value="ECO:0007669"/>
    <property type="project" value="UniProtKB-SubCell"/>
</dbReference>
<feature type="compositionally biased region" description="Basic and acidic residues" evidence="13">
    <location>
        <begin position="659"/>
        <end position="668"/>
    </location>
</feature>
<keyword evidence="10" id="KW-0966">Cell projection</keyword>
<feature type="region of interest" description="Disordered" evidence="13">
    <location>
        <begin position="519"/>
        <end position="747"/>
    </location>
</feature>
<evidence type="ECO:0000313" key="15">
    <source>
        <dbReference type="Proteomes" id="UP000694856"/>
    </source>
</evidence>
<dbReference type="RefSeq" id="XP_032343738.1">
    <property type="nucleotide sequence ID" value="XM_032487847.1"/>
</dbReference>
<keyword evidence="6 11" id="KW-0863">Zinc-finger</keyword>
<feature type="region of interest" description="Disordered" evidence="13">
    <location>
        <begin position="427"/>
        <end position="449"/>
    </location>
</feature>
<gene>
    <name evidence="16" type="primary">DZIP1L</name>
</gene>
<dbReference type="PROSITE" id="PS00028">
    <property type="entry name" value="ZINC_FINGER_C2H2_1"/>
    <property type="match status" value="1"/>
</dbReference>
<name>A0A8B8TPG1_CAMFR</name>
<feature type="compositionally biased region" description="Polar residues" evidence="13">
    <location>
        <begin position="642"/>
        <end position="657"/>
    </location>
</feature>
<keyword evidence="15" id="KW-1185">Reference proteome</keyword>
<dbReference type="PANTHER" id="PTHR21502">
    <property type="entry name" value="ZINC FINGER PROTEIN DZIP1"/>
    <property type="match status" value="1"/>
</dbReference>
<evidence type="ECO:0000256" key="9">
    <source>
        <dbReference type="ARBA" id="ARBA00023212"/>
    </source>
</evidence>
<evidence type="ECO:0000256" key="11">
    <source>
        <dbReference type="PROSITE-ProRule" id="PRU00042"/>
    </source>
</evidence>
<keyword evidence="8 12" id="KW-0175">Coiled coil</keyword>
<feature type="compositionally biased region" description="Pro residues" evidence="13">
    <location>
        <begin position="566"/>
        <end position="581"/>
    </location>
</feature>
<feature type="coiled-coil region" evidence="12">
    <location>
        <begin position="273"/>
        <end position="333"/>
    </location>
</feature>
<protein>
    <submittedName>
        <fullName evidence="16">Zinc finger protein DZIP1L isoform X4</fullName>
    </submittedName>
</protein>
<keyword evidence="7" id="KW-0862">Zinc</keyword>
<proteinExistence type="inferred from homology"/>
<evidence type="ECO:0000256" key="5">
    <source>
        <dbReference type="ARBA" id="ARBA00022723"/>
    </source>
</evidence>
<dbReference type="InterPro" id="IPR032714">
    <property type="entry name" value="DZIP1_N"/>
</dbReference>
<evidence type="ECO:0000256" key="3">
    <source>
        <dbReference type="ARBA" id="ARBA00009131"/>
    </source>
</evidence>
<evidence type="ECO:0000256" key="8">
    <source>
        <dbReference type="ARBA" id="ARBA00023054"/>
    </source>
</evidence>
<keyword evidence="4" id="KW-0963">Cytoplasm</keyword>
<evidence type="ECO:0000259" key="14">
    <source>
        <dbReference type="PROSITE" id="PS50157"/>
    </source>
</evidence>
<evidence type="ECO:0000256" key="6">
    <source>
        <dbReference type="ARBA" id="ARBA00022771"/>
    </source>
</evidence>
<dbReference type="GeneID" id="102521128"/>
<reference evidence="16" key="2">
    <citation type="submission" date="2025-08" db="UniProtKB">
        <authorList>
            <consortium name="RefSeq"/>
        </authorList>
    </citation>
    <scope>IDENTIFICATION</scope>
    <source>
        <tissue evidence="16">Ear skin</tissue>
    </source>
</reference>
<evidence type="ECO:0000313" key="16">
    <source>
        <dbReference type="RefSeq" id="XP_032343738.1"/>
    </source>
</evidence>
<reference evidence="15" key="1">
    <citation type="submission" date="2025-05" db="UniProtKB">
        <authorList>
            <consortium name="RefSeq"/>
        </authorList>
    </citation>
    <scope>NUCLEOTIDE SEQUENCE [LARGE SCALE GENOMIC DNA]</scope>
</reference>
<dbReference type="InterPro" id="IPR013087">
    <property type="entry name" value="Znf_C2H2_type"/>
</dbReference>
<evidence type="ECO:0000256" key="2">
    <source>
        <dbReference type="ARBA" id="ARBA00004120"/>
    </source>
</evidence>
<organism evidence="15 16">
    <name type="scientific">Camelus ferus</name>
    <name type="common">Wild bactrian camel</name>
    <name type="synonym">Camelus bactrianus ferus</name>
    <dbReference type="NCBI Taxonomy" id="419612"/>
    <lineage>
        <taxon>Eukaryota</taxon>
        <taxon>Metazoa</taxon>
        <taxon>Chordata</taxon>
        <taxon>Craniata</taxon>
        <taxon>Vertebrata</taxon>
        <taxon>Euteleostomi</taxon>
        <taxon>Mammalia</taxon>
        <taxon>Eutheria</taxon>
        <taxon>Laurasiatheria</taxon>
        <taxon>Artiodactyla</taxon>
        <taxon>Tylopoda</taxon>
        <taxon>Camelidae</taxon>
        <taxon>Camelus</taxon>
    </lineage>
</organism>
<dbReference type="InterPro" id="IPR051241">
    <property type="entry name" value="DZIP_RILPL"/>
</dbReference>
<dbReference type="CTD" id="199221"/>
<keyword evidence="9" id="KW-0206">Cytoskeleton</keyword>
<dbReference type="GO" id="GO:0036064">
    <property type="term" value="C:ciliary basal body"/>
    <property type="evidence" value="ECO:0007669"/>
    <property type="project" value="TreeGrafter"/>
</dbReference>
<dbReference type="GO" id="GO:0005737">
    <property type="term" value="C:cytoplasm"/>
    <property type="evidence" value="ECO:0007669"/>
    <property type="project" value="TreeGrafter"/>
</dbReference>
<feature type="compositionally biased region" description="Basic and acidic residues" evidence="13">
    <location>
        <begin position="383"/>
        <end position="398"/>
    </location>
</feature>
<dbReference type="AlphaFoldDB" id="A0A8B8TPG1"/>
<dbReference type="GO" id="GO:0060271">
    <property type="term" value="P:cilium assembly"/>
    <property type="evidence" value="ECO:0007669"/>
    <property type="project" value="UniProtKB-ARBA"/>
</dbReference>
<dbReference type="InterPro" id="IPR058883">
    <property type="entry name" value="DZIP1_dom"/>
</dbReference>
<feature type="region of interest" description="Disordered" evidence="13">
    <location>
        <begin position="373"/>
        <end position="412"/>
    </location>
</feature>
<comment type="similarity">
    <text evidence="3">Belongs to the DZIP C2H2-type zinc-finger protein family.</text>
</comment>
<evidence type="ECO:0000256" key="1">
    <source>
        <dbReference type="ARBA" id="ARBA00004114"/>
    </source>
</evidence>
<evidence type="ECO:0000256" key="12">
    <source>
        <dbReference type="SAM" id="Coils"/>
    </source>
</evidence>
<keyword evidence="5" id="KW-0479">Metal-binding</keyword>
<dbReference type="PANTHER" id="PTHR21502:SF8">
    <property type="entry name" value="CILIUM ASSEMBLY PROTEIN DZIP1L"/>
    <property type="match status" value="1"/>
</dbReference>
<evidence type="ECO:0000256" key="7">
    <source>
        <dbReference type="ARBA" id="ARBA00022833"/>
    </source>
</evidence>
<evidence type="ECO:0000256" key="10">
    <source>
        <dbReference type="ARBA" id="ARBA00023273"/>
    </source>
</evidence>